<gene>
    <name evidence="1" type="ORF">UW78_C0006G0073</name>
</gene>
<dbReference type="AlphaFoldDB" id="A0A0G1KDQ1"/>
<comment type="caution">
    <text evidence="1">The sequence shown here is derived from an EMBL/GenBank/DDBJ whole genome shotgun (WGS) entry which is preliminary data.</text>
</comment>
<proteinExistence type="predicted"/>
<evidence type="ECO:0000313" key="2">
    <source>
        <dbReference type="Proteomes" id="UP000034595"/>
    </source>
</evidence>
<accession>A0A0G1KDQ1</accession>
<evidence type="ECO:0000313" key="1">
    <source>
        <dbReference type="EMBL" id="KKT81708.1"/>
    </source>
</evidence>
<sequence>MSLSTPKYLTRETAEEAIDTALIMVAGESSPLKRCFNSLFPQCHITVLVPGMESHHLEDILKWPNFPIHAVSLCERSIGQSIWKHRYDEIAKCKALQLWADRNDDGTGSIPHLLFSEDTPYWGGVKRKGIVVACSGFHPWFDKMISGIIADIMIGLAHDAYENDSARVSDDFLS</sequence>
<reference evidence="1 2" key="1">
    <citation type="journal article" date="2015" name="Nature">
        <title>rRNA introns, odd ribosomes, and small enigmatic genomes across a large radiation of phyla.</title>
        <authorList>
            <person name="Brown C.T."/>
            <person name="Hug L.A."/>
            <person name="Thomas B.C."/>
            <person name="Sharon I."/>
            <person name="Castelle C.J."/>
            <person name="Singh A."/>
            <person name="Wilkins M.J."/>
            <person name="Williams K.H."/>
            <person name="Banfield J.F."/>
        </authorList>
    </citation>
    <scope>NUCLEOTIDE SEQUENCE [LARGE SCALE GENOMIC DNA]</scope>
</reference>
<name>A0A0G1KDQ1_9BACT</name>
<protein>
    <submittedName>
        <fullName evidence="1">Uncharacterized protein</fullName>
    </submittedName>
</protein>
<dbReference type="Proteomes" id="UP000034595">
    <property type="component" value="Unassembled WGS sequence"/>
</dbReference>
<organism evidence="1 2">
    <name type="scientific">Candidatus Azambacteria bacterium GW2011_GWA1_44_9</name>
    <dbReference type="NCBI Taxonomy" id="1618610"/>
    <lineage>
        <taxon>Bacteria</taxon>
        <taxon>Candidatus Azamiibacteriota</taxon>
    </lineage>
</organism>
<dbReference type="EMBL" id="LCJQ01000006">
    <property type="protein sequence ID" value="KKT81708.1"/>
    <property type="molecule type" value="Genomic_DNA"/>
</dbReference>